<evidence type="ECO:0000259" key="2">
    <source>
        <dbReference type="PROSITE" id="PS50181"/>
    </source>
</evidence>
<dbReference type="CDD" id="cd09917">
    <property type="entry name" value="F-box_SF"/>
    <property type="match status" value="1"/>
</dbReference>
<dbReference type="InterPro" id="IPR001810">
    <property type="entry name" value="F-box_dom"/>
</dbReference>
<dbReference type="Proteomes" id="UP000215902">
    <property type="component" value="Unassembled WGS sequence"/>
</dbReference>
<proteinExistence type="predicted"/>
<dbReference type="PROSITE" id="PS50181">
    <property type="entry name" value="FBOX"/>
    <property type="match status" value="1"/>
</dbReference>
<dbReference type="SUPFAM" id="SSF81383">
    <property type="entry name" value="F-box domain"/>
    <property type="match status" value="1"/>
</dbReference>
<feature type="domain" description="F-box" evidence="2">
    <location>
        <begin position="22"/>
        <end position="68"/>
    </location>
</feature>
<feature type="region of interest" description="Disordered" evidence="1">
    <location>
        <begin position="1"/>
        <end position="25"/>
    </location>
</feature>
<gene>
    <name evidence="3" type="ORF">BOX15_Mlig017304g2</name>
</gene>
<sequence>MPQQQSDDEKPKDSALRPSSDPCSPRCLPQELCERILRLLDVRSLLACRGVSHRWRASVSASGAWRLHAARLGLQAEPAASLAQRVALLSGACGRVAAVRLDVSNEEAAAEGGMAWAEKLLSAHYSNGQLRLLLYTPELNRARVCRIRVVLGSGADPPPRPVSLRLGRHGLLLRTDWLGSGSLLLPLLGLTRGATWPMFELDDSVRSLLAYPCACGHRRLVCAAESRLQLWSLPPLASPAAEVPSARLRPQAELQLDSTVEGLAYLDPPDGNCLGEQLAVAISPSAATLVRIGCQRLEQLHRLTALSDACLNIRSLPSCFNTVEELLDDAGKFSGYFRVTRYWQSAPGAVSGSDCRYGPLRHRLSRLLQLLDLQSHFLLLFSAGQLACQQVAALFRYGTERPLLQLIVPAVSRPASGCGLLRTAVVREPVPWCHGLDPRWPCLPLYLSFTPGVEFELLQWRLGLQEAGAADRLVKAEAAALCESGGDSRADAFNGV</sequence>
<reference evidence="3 4" key="1">
    <citation type="submission" date="2017-06" db="EMBL/GenBank/DDBJ databases">
        <title>A platform for efficient transgenesis in Macrostomum lignano, a flatworm model organism for stem cell research.</title>
        <authorList>
            <person name="Berezikov E."/>
        </authorList>
    </citation>
    <scope>NUCLEOTIDE SEQUENCE [LARGE SCALE GENOMIC DNA]</scope>
    <source>
        <strain evidence="3">DV1</strain>
        <tissue evidence="3">Whole organism</tissue>
    </source>
</reference>
<organism evidence="3 4">
    <name type="scientific">Macrostomum lignano</name>
    <dbReference type="NCBI Taxonomy" id="282301"/>
    <lineage>
        <taxon>Eukaryota</taxon>
        <taxon>Metazoa</taxon>
        <taxon>Spiralia</taxon>
        <taxon>Lophotrochozoa</taxon>
        <taxon>Platyhelminthes</taxon>
        <taxon>Rhabditophora</taxon>
        <taxon>Macrostomorpha</taxon>
        <taxon>Macrostomida</taxon>
        <taxon>Macrostomidae</taxon>
        <taxon>Macrostomum</taxon>
    </lineage>
</organism>
<name>A0A267EBD2_9PLAT</name>
<accession>A0A267EBD2</accession>
<evidence type="ECO:0000256" key="1">
    <source>
        <dbReference type="SAM" id="MobiDB-lite"/>
    </source>
</evidence>
<dbReference type="SMART" id="SM00256">
    <property type="entry name" value="FBOX"/>
    <property type="match status" value="1"/>
</dbReference>
<comment type="caution">
    <text evidence="3">The sequence shown here is derived from an EMBL/GenBank/DDBJ whole genome shotgun (WGS) entry which is preliminary data.</text>
</comment>
<protein>
    <recommendedName>
        <fullName evidence="2">F-box domain-containing protein</fullName>
    </recommendedName>
</protein>
<dbReference type="EMBL" id="NIVC01002401">
    <property type="protein sequence ID" value="PAA58204.1"/>
    <property type="molecule type" value="Genomic_DNA"/>
</dbReference>
<dbReference type="InterPro" id="IPR036047">
    <property type="entry name" value="F-box-like_dom_sf"/>
</dbReference>
<dbReference type="Pfam" id="PF12937">
    <property type="entry name" value="F-box-like"/>
    <property type="match status" value="1"/>
</dbReference>
<keyword evidence="4" id="KW-1185">Reference proteome</keyword>
<dbReference type="Gene3D" id="1.20.1280.50">
    <property type="match status" value="1"/>
</dbReference>
<dbReference type="AlphaFoldDB" id="A0A267EBD2"/>
<evidence type="ECO:0000313" key="3">
    <source>
        <dbReference type="EMBL" id="PAA58204.1"/>
    </source>
</evidence>
<dbReference type="OrthoDB" id="6419443at2759"/>
<evidence type="ECO:0000313" key="4">
    <source>
        <dbReference type="Proteomes" id="UP000215902"/>
    </source>
</evidence>